<dbReference type="PANTHER" id="PTHR11552:SF217">
    <property type="entry name" value="GLUCOSE DEHYDROGENASE [FAD, QUINONE]"/>
    <property type="match status" value="1"/>
</dbReference>
<keyword evidence="6" id="KW-1185">Reference proteome</keyword>
<name>A0A6J0BE87_NEOLC</name>
<feature type="signal peptide" evidence="3">
    <location>
        <begin position="1"/>
        <end position="22"/>
    </location>
</feature>
<evidence type="ECO:0000256" key="2">
    <source>
        <dbReference type="PIRSR" id="PIRSR000137-2"/>
    </source>
</evidence>
<dbReference type="PIRSF" id="PIRSF000137">
    <property type="entry name" value="Alcohol_oxidase"/>
    <property type="match status" value="1"/>
</dbReference>
<keyword evidence="2" id="KW-0274">FAD</keyword>
<reference evidence="7" key="1">
    <citation type="submission" date="2025-08" db="UniProtKB">
        <authorList>
            <consortium name="RefSeq"/>
        </authorList>
    </citation>
    <scope>IDENTIFICATION</scope>
    <source>
        <tissue evidence="7">Thorax and Abdomen</tissue>
    </source>
</reference>
<keyword evidence="3" id="KW-0732">Signal</keyword>
<feature type="binding site" evidence="2">
    <location>
        <position position="294"/>
    </location>
    <ligand>
        <name>FAD</name>
        <dbReference type="ChEBI" id="CHEBI:57692"/>
    </ligand>
</feature>
<dbReference type="Pfam" id="PF05199">
    <property type="entry name" value="GMC_oxred_C"/>
    <property type="match status" value="1"/>
</dbReference>
<dbReference type="InterPro" id="IPR036188">
    <property type="entry name" value="FAD/NAD-bd_sf"/>
</dbReference>
<gene>
    <name evidence="7" type="primary">LOC107218618</name>
</gene>
<evidence type="ECO:0000256" key="3">
    <source>
        <dbReference type="SAM" id="SignalP"/>
    </source>
</evidence>
<accession>A0A6J0BE87</accession>
<organism evidence="7">
    <name type="scientific">Neodiprion lecontei</name>
    <name type="common">Redheaded pine sawfly</name>
    <dbReference type="NCBI Taxonomy" id="441921"/>
    <lineage>
        <taxon>Eukaryota</taxon>
        <taxon>Metazoa</taxon>
        <taxon>Ecdysozoa</taxon>
        <taxon>Arthropoda</taxon>
        <taxon>Hexapoda</taxon>
        <taxon>Insecta</taxon>
        <taxon>Pterygota</taxon>
        <taxon>Neoptera</taxon>
        <taxon>Endopterygota</taxon>
        <taxon>Hymenoptera</taxon>
        <taxon>Tenthredinoidea</taxon>
        <taxon>Diprionidae</taxon>
        <taxon>Diprioninae</taxon>
        <taxon>Neodiprion</taxon>
    </lineage>
</organism>
<dbReference type="Pfam" id="PF00732">
    <property type="entry name" value="GMC_oxred_N"/>
    <property type="match status" value="1"/>
</dbReference>
<evidence type="ECO:0000256" key="1">
    <source>
        <dbReference type="ARBA" id="ARBA00010790"/>
    </source>
</evidence>
<comment type="cofactor">
    <cofactor evidence="2">
        <name>FAD</name>
        <dbReference type="ChEBI" id="CHEBI:57692"/>
    </cofactor>
</comment>
<sequence length="632" mass="68926">MHINLQIIVLLSVTMTHHLTLAQTCNERQLPGPTLVDMCGESGTLMSFLDSAIRKNEKISGICERVTPIETPDPEYDYIVVGGGAAGSVVAARLSEISHWKVLLLEAGDDEPAAAQIPSMAETIAGSNLSWGYQSSNESYACLSTNGSCPYAAARVLGGCTVHNGMVYLRGNPTDYNNWAAMGNEGWTWDEVKPFFLKAEDNGEIDRVGRFWHATGGPLSVERFPYEPPFANAMLEAAEQAGFRISQDFNGDVLSGFGMVQSTTKNGVRRSSAASYLRPSRNRENLHVSLNSTVTRVIIEFGKAVGVEYFKNGEFKIVRTSREVILSAGNIKSPHILLLSGIGPQEHLESMGIAVVKDLPGVGSNYHDHVFFMLNFTINDPDTYENNWAAANEYLAFQTGPLSGHGITGIVAQLASSKTTPDYPDMQIYNVGYDAACAPGEIGALRSTGERSVDLASVLLHPKSRGRISLASNDPFEQPLIWSNILSEPSDLDILVEAINSAIKLTNTDAMRAYNMTLSVTALEPCSSYTFATAEYWKCMLRWGRIDLPHGSGSCKMGPKHDAMAVVDHKLRVRGIKGLRVADTSIMPEIVSGNTGTPTMMIGERAADFIKKDSDHLDRMEVPPTNQMYLRD</sequence>
<dbReference type="OrthoDB" id="269227at2759"/>
<dbReference type="Gene3D" id="3.50.50.60">
    <property type="entry name" value="FAD/NAD(P)-binding domain"/>
    <property type="match status" value="1"/>
</dbReference>
<dbReference type="SUPFAM" id="SSF54373">
    <property type="entry name" value="FAD-linked reductases, C-terminal domain"/>
    <property type="match status" value="1"/>
</dbReference>
<feature type="domain" description="Glucose-methanol-choline oxidoreductase C-terminal" evidence="5">
    <location>
        <begin position="462"/>
        <end position="603"/>
    </location>
</feature>
<dbReference type="Gene3D" id="3.30.560.10">
    <property type="entry name" value="Glucose Oxidase, domain 3"/>
    <property type="match status" value="1"/>
</dbReference>
<evidence type="ECO:0000259" key="5">
    <source>
        <dbReference type="Pfam" id="PF05199"/>
    </source>
</evidence>
<evidence type="ECO:0000313" key="6">
    <source>
        <dbReference type="Proteomes" id="UP000829291"/>
    </source>
</evidence>
<dbReference type="RefSeq" id="XP_015512028.2">
    <property type="nucleotide sequence ID" value="XM_015656542.2"/>
</dbReference>
<feature type="chain" id="PRO_5046767832" evidence="3">
    <location>
        <begin position="23"/>
        <end position="632"/>
    </location>
</feature>
<evidence type="ECO:0000259" key="4">
    <source>
        <dbReference type="Pfam" id="PF00732"/>
    </source>
</evidence>
<dbReference type="SUPFAM" id="SSF51905">
    <property type="entry name" value="FAD/NAD(P)-binding domain"/>
    <property type="match status" value="1"/>
</dbReference>
<dbReference type="GO" id="GO:0016614">
    <property type="term" value="F:oxidoreductase activity, acting on CH-OH group of donors"/>
    <property type="evidence" value="ECO:0007669"/>
    <property type="project" value="InterPro"/>
</dbReference>
<dbReference type="KEGG" id="nlo:107218618"/>
<dbReference type="GO" id="GO:0050660">
    <property type="term" value="F:flavin adenine dinucleotide binding"/>
    <property type="evidence" value="ECO:0007669"/>
    <property type="project" value="InterPro"/>
</dbReference>
<proteinExistence type="inferred from homology"/>
<dbReference type="Proteomes" id="UP000829291">
    <property type="component" value="Chromosome 1"/>
</dbReference>
<dbReference type="InterPro" id="IPR007867">
    <property type="entry name" value="GMC_OxRtase_C"/>
</dbReference>
<evidence type="ECO:0000313" key="7">
    <source>
        <dbReference type="RefSeq" id="XP_015512028.2"/>
    </source>
</evidence>
<dbReference type="InterPro" id="IPR012132">
    <property type="entry name" value="GMC_OxRdtase"/>
</dbReference>
<comment type="similarity">
    <text evidence="1">Belongs to the GMC oxidoreductase family.</text>
</comment>
<dbReference type="PANTHER" id="PTHR11552">
    <property type="entry name" value="GLUCOSE-METHANOL-CHOLINE GMC OXIDOREDUCTASE"/>
    <property type="match status" value="1"/>
</dbReference>
<dbReference type="GeneID" id="107218618"/>
<feature type="binding site" evidence="2">
    <location>
        <position position="156"/>
    </location>
    <ligand>
        <name>FAD</name>
        <dbReference type="ChEBI" id="CHEBI:57692"/>
    </ligand>
</feature>
<dbReference type="InParanoid" id="A0A6J0BE87"/>
<dbReference type="InterPro" id="IPR000172">
    <property type="entry name" value="GMC_OxRdtase_N"/>
</dbReference>
<dbReference type="AlphaFoldDB" id="A0A6J0BE87"/>
<feature type="binding site" evidence="2">
    <location>
        <begin position="164"/>
        <end position="167"/>
    </location>
    <ligand>
        <name>FAD</name>
        <dbReference type="ChEBI" id="CHEBI:57692"/>
    </ligand>
</feature>
<feature type="domain" description="Glucose-methanol-choline oxidoreductase N-terminal" evidence="4">
    <location>
        <begin position="76"/>
        <end position="370"/>
    </location>
</feature>
<keyword evidence="2" id="KW-0285">Flavoprotein</keyword>
<protein>
    <submittedName>
        <fullName evidence="7">Glucose dehydrogenase [FAD, quinone]-like isoform X1</fullName>
    </submittedName>
</protein>